<evidence type="ECO:0000313" key="2">
    <source>
        <dbReference type="EMBL" id="KAK1298424.1"/>
    </source>
</evidence>
<evidence type="ECO:0000256" key="1">
    <source>
        <dbReference type="SAM" id="MobiDB-lite"/>
    </source>
</evidence>
<dbReference type="Proteomes" id="UP001180020">
    <property type="component" value="Unassembled WGS sequence"/>
</dbReference>
<sequence length="254" mass="28649">MGCETRGGDVAETWDLMLKALKILSMVPPRGRGGFLTNAFEDGMGFEVGSRGGRREDEGMEDGEGEGRGGGREGRGEVDKKLYLHQAWPRHLILPDKKNQDGDSEVNPIESAIKAFRELIVKSFEIHEHIEISIDKECPKQRGNIECGYFVMKCMKDIIKHPEIHILQKTRRSIQIPSDLLLHRPSVDDNQAPITVESPSPHHRLLFIFVEVNEGKLLGKHNISKACTLKSNDMVWSVQTVRIIAYTSFKEHTP</sequence>
<gene>
    <name evidence="2" type="ORF">QJS10_CPB14g01281</name>
</gene>
<accession>A0AAV9DBZ8</accession>
<reference evidence="2" key="2">
    <citation type="submission" date="2023-06" db="EMBL/GenBank/DDBJ databases">
        <authorList>
            <person name="Ma L."/>
            <person name="Liu K.-W."/>
            <person name="Li Z."/>
            <person name="Hsiao Y.-Y."/>
            <person name="Qi Y."/>
            <person name="Fu T."/>
            <person name="Tang G."/>
            <person name="Zhang D."/>
            <person name="Sun W.-H."/>
            <person name="Liu D.-K."/>
            <person name="Li Y."/>
            <person name="Chen G.-Z."/>
            <person name="Liu X.-D."/>
            <person name="Liao X.-Y."/>
            <person name="Jiang Y.-T."/>
            <person name="Yu X."/>
            <person name="Hao Y."/>
            <person name="Huang J."/>
            <person name="Zhao X.-W."/>
            <person name="Ke S."/>
            <person name="Chen Y.-Y."/>
            <person name="Wu W.-L."/>
            <person name="Hsu J.-L."/>
            <person name="Lin Y.-F."/>
            <person name="Huang M.-D."/>
            <person name="Li C.-Y."/>
            <person name="Huang L."/>
            <person name="Wang Z.-W."/>
            <person name="Zhao X."/>
            <person name="Zhong W.-Y."/>
            <person name="Peng D.-H."/>
            <person name="Ahmad S."/>
            <person name="Lan S."/>
            <person name="Zhang J.-S."/>
            <person name="Tsai W.-C."/>
            <person name="Van De Peer Y."/>
            <person name="Liu Z.-J."/>
        </authorList>
    </citation>
    <scope>NUCLEOTIDE SEQUENCE</scope>
    <source>
        <strain evidence="2">CP</strain>
        <tissue evidence="2">Leaves</tissue>
    </source>
</reference>
<proteinExistence type="predicted"/>
<feature type="region of interest" description="Disordered" evidence="1">
    <location>
        <begin position="47"/>
        <end position="76"/>
    </location>
</feature>
<feature type="compositionally biased region" description="Basic and acidic residues" evidence="1">
    <location>
        <begin position="65"/>
        <end position="76"/>
    </location>
</feature>
<evidence type="ECO:0000313" key="3">
    <source>
        <dbReference type="Proteomes" id="UP001180020"/>
    </source>
</evidence>
<comment type="caution">
    <text evidence="2">The sequence shown here is derived from an EMBL/GenBank/DDBJ whole genome shotgun (WGS) entry which is preliminary data.</text>
</comment>
<dbReference type="EMBL" id="JAUJYO010000014">
    <property type="protein sequence ID" value="KAK1298424.1"/>
    <property type="molecule type" value="Genomic_DNA"/>
</dbReference>
<protein>
    <recommendedName>
        <fullName evidence="4">Ubiquitin-like protease family profile domain-containing protein</fullName>
    </recommendedName>
</protein>
<evidence type="ECO:0008006" key="4">
    <source>
        <dbReference type="Google" id="ProtNLM"/>
    </source>
</evidence>
<dbReference type="SUPFAM" id="SSF54001">
    <property type="entry name" value="Cysteine proteinases"/>
    <property type="match status" value="1"/>
</dbReference>
<dbReference type="InterPro" id="IPR038765">
    <property type="entry name" value="Papain-like_cys_pep_sf"/>
</dbReference>
<dbReference type="AlphaFoldDB" id="A0AAV9DBZ8"/>
<organism evidence="2 3">
    <name type="scientific">Acorus calamus</name>
    <name type="common">Sweet flag</name>
    <dbReference type="NCBI Taxonomy" id="4465"/>
    <lineage>
        <taxon>Eukaryota</taxon>
        <taxon>Viridiplantae</taxon>
        <taxon>Streptophyta</taxon>
        <taxon>Embryophyta</taxon>
        <taxon>Tracheophyta</taxon>
        <taxon>Spermatophyta</taxon>
        <taxon>Magnoliopsida</taxon>
        <taxon>Liliopsida</taxon>
        <taxon>Acoraceae</taxon>
        <taxon>Acorus</taxon>
    </lineage>
</organism>
<keyword evidence="3" id="KW-1185">Reference proteome</keyword>
<reference evidence="2" key="1">
    <citation type="journal article" date="2023" name="Nat. Commun.">
        <title>Diploid and tetraploid genomes of Acorus and the evolution of monocots.</title>
        <authorList>
            <person name="Ma L."/>
            <person name="Liu K.W."/>
            <person name="Li Z."/>
            <person name="Hsiao Y.Y."/>
            <person name="Qi Y."/>
            <person name="Fu T."/>
            <person name="Tang G.D."/>
            <person name="Zhang D."/>
            <person name="Sun W.H."/>
            <person name="Liu D.K."/>
            <person name="Li Y."/>
            <person name="Chen G.Z."/>
            <person name="Liu X.D."/>
            <person name="Liao X.Y."/>
            <person name="Jiang Y.T."/>
            <person name="Yu X."/>
            <person name="Hao Y."/>
            <person name="Huang J."/>
            <person name="Zhao X.W."/>
            <person name="Ke S."/>
            <person name="Chen Y.Y."/>
            <person name="Wu W.L."/>
            <person name="Hsu J.L."/>
            <person name="Lin Y.F."/>
            <person name="Huang M.D."/>
            <person name="Li C.Y."/>
            <person name="Huang L."/>
            <person name="Wang Z.W."/>
            <person name="Zhao X."/>
            <person name="Zhong W.Y."/>
            <person name="Peng D.H."/>
            <person name="Ahmad S."/>
            <person name="Lan S."/>
            <person name="Zhang J.S."/>
            <person name="Tsai W.C."/>
            <person name="Van de Peer Y."/>
            <person name="Liu Z.J."/>
        </authorList>
    </citation>
    <scope>NUCLEOTIDE SEQUENCE</scope>
    <source>
        <strain evidence="2">CP</strain>
    </source>
</reference>
<name>A0AAV9DBZ8_ACOCL</name>